<protein>
    <recommendedName>
        <fullName evidence="7">Hyphally-regulated cell wall protein N-terminal domain-containing protein</fullName>
    </recommendedName>
</protein>
<gene>
    <name evidence="8" type="ORF">PUMCH_005171</name>
</gene>
<dbReference type="EMBL" id="CP138901">
    <property type="protein sequence ID" value="WPK27771.1"/>
    <property type="molecule type" value="Genomic_DNA"/>
</dbReference>
<dbReference type="GO" id="GO:0009277">
    <property type="term" value="C:fungal-type cell wall"/>
    <property type="evidence" value="ECO:0007669"/>
    <property type="project" value="UniProtKB-ARBA"/>
</dbReference>
<dbReference type="InterPro" id="IPR021031">
    <property type="entry name" value="Hyphal-reg_cell_wall_N"/>
</dbReference>
<evidence type="ECO:0000259" key="7">
    <source>
        <dbReference type="Pfam" id="PF11765"/>
    </source>
</evidence>
<dbReference type="RefSeq" id="XP_062880147.1">
    <property type="nucleotide sequence ID" value="XM_063024077.1"/>
</dbReference>
<keyword evidence="2" id="KW-0134">Cell wall</keyword>
<name>A0AAX4HH51_9ASCO</name>
<comment type="subcellular location">
    <subcellularLocation>
        <location evidence="1">Secreted</location>
        <location evidence="1">Cell wall</location>
    </subcellularLocation>
</comment>
<proteinExistence type="predicted"/>
<organism evidence="8 9">
    <name type="scientific">Australozyma saopauloensis</name>
    <dbReference type="NCBI Taxonomy" id="291208"/>
    <lineage>
        <taxon>Eukaryota</taxon>
        <taxon>Fungi</taxon>
        <taxon>Dikarya</taxon>
        <taxon>Ascomycota</taxon>
        <taxon>Saccharomycotina</taxon>
        <taxon>Pichiomycetes</taxon>
        <taxon>Metschnikowiaceae</taxon>
        <taxon>Australozyma</taxon>
    </lineage>
</organism>
<keyword evidence="4 6" id="KW-0732">Signal</keyword>
<dbReference type="KEGG" id="asau:88176229"/>
<keyword evidence="9" id="KW-1185">Reference proteome</keyword>
<evidence type="ECO:0000256" key="2">
    <source>
        <dbReference type="ARBA" id="ARBA00022512"/>
    </source>
</evidence>
<evidence type="ECO:0000256" key="4">
    <source>
        <dbReference type="ARBA" id="ARBA00022729"/>
    </source>
</evidence>
<evidence type="ECO:0000256" key="5">
    <source>
        <dbReference type="ARBA" id="ARBA00023180"/>
    </source>
</evidence>
<keyword evidence="3" id="KW-0964">Secreted</keyword>
<feature type="chain" id="PRO_5043858930" description="Hyphally-regulated cell wall protein N-terminal domain-containing protein" evidence="6">
    <location>
        <begin position="22"/>
        <end position="449"/>
    </location>
</feature>
<reference evidence="8 9" key="1">
    <citation type="submission" date="2023-10" db="EMBL/GenBank/DDBJ databases">
        <title>Draft Genome Sequence of Candida saopaulonensis from a very Premature Infant with Sepsis.</title>
        <authorList>
            <person name="Ning Y."/>
            <person name="Dai R."/>
            <person name="Xiao M."/>
            <person name="Xu Y."/>
            <person name="Yan Q."/>
            <person name="Zhang L."/>
        </authorList>
    </citation>
    <scope>NUCLEOTIDE SEQUENCE [LARGE SCALE GENOMIC DNA]</scope>
    <source>
        <strain evidence="8 9">19XY460</strain>
    </source>
</reference>
<dbReference type="Pfam" id="PF11765">
    <property type="entry name" value="Hyphal_reg_CWP"/>
    <property type="match status" value="1"/>
</dbReference>
<feature type="domain" description="Hyphally-regulated cell wall protein N-terminal" evidence="7">
    <location>
        <begin position="15"/>
        <end position="331"/>
    </location>
</feature>
<sequence>MKLGFTQLLSFTLGLIGLVNALTITKDTFTSPLVSLQIGELNVNSGAYLAIYDSLAVGVAGSINIDGQLFVVSNSIATSFIQTLGDFINTGTVSFDARNGLLSSFQLAPGGNFQNLGFMWFGQKDVVSTPTTVTALLGSWENSGTMVFYSSALVLLSAVTLTALNSVENDGAICLINYFLPQSSAYTGIGCFNIGLNSDMTVLPSNPVLSFDNRLTIALSTPTSTFSAVSVSVNFLSNTVYKIRGFGNMNTISIDCGFTSINYDSLTGILTAYLVLWPLEIDFDIGTGYDSTKFVYGGLFIISNTIQYNGKVPAGGKIPGICSCPDFPLPPTKPSTSPTVTTTSYWTATTTGSTLITTGTDGTNTLVIEVPKSVTSTTTTWGNSFTSETTATGSTTNTVIVEVPSSTHTTTSYWTETTTGSTLITTGRWHQHSCDRGSKECHLYYHHLG</sequence>
<dbReference type="GeneID" id="88176229"/>
<evidence type="ECO:0000256" key="1">
    <source>
        <dbReference type="ARBA" id="ARBA00004191"/>
    </source>
</evidence>
<evidence type="ECO:0000256" key="3">
    <source>
        <dbReference type="ARBA" id="ARBA00022525"/>
    </source>
</evidence>
<dbReference type="Proteomes" id="UP001338582">
    <property type="component" value="Chromosome 8"/>
</dbReference>
<evidence type="ECO:0000256" key="6">
    <source>
        <dbReference type="SAM" id="SignalP"/>
    </source>
</evidence>
<accession>A0AAX4HH51</accession>
<dbReference type="AlphaFoldDB" id="A0AAX4HH51"/>
<feature type="signal peptide" evidence="6">
    <location>
        <begin position="1"/>
        <end position="21"/>
    </location>
</feature>
<evidence type="ECO:0000313" key="9">
    <source>
        <dbReference type="Proteomes" id="UP001338582"/>
    </source>
</evidence>
<keyword evidence="5" id="KW-0325">Glycoprotein</keyword>
<evidence type="ECO:0000313" key="8">
    <source>
        <dbReference type="EMBL" id="WPK27771.1"/>
    </source>
</evidence>